<evidence type="ECO:0000256" key="1">
    <source>
        <dbReference type="ARBA" id="ARBA00007218"/>
    </source>
</evidence>
<dbReference type="AlphaFoldDB" id="A0A6A4X9N6"/>
<name>A0A6A4X9N6_AMPAM</name>
<dbReference type="Proteomes" id="UP000440578">
    <property type="component" value="Unassembled WGS sequence"/>
</dbReference>
<dbReference type="OrthoDB" id="408788at2759"/>
<reference evidence="3 4" key="1">
    <citation type="submission" date="2019-07" db="EMBL/GenBank/DDBJ databases">
        <title>Draft genome assembly of a fouling barnacle, Amphibalanus amphitrite (Darwin, 1854): The first reference genome for Thecostraca.</title>
        <authorList>
            <person name="Kim W."/>
        </authorList>
    </citation>
    <scope>NUCLEOTIDE SEQUENCE [LARGE SCALE GENOMIC DNA]</scope>
    <source>
        <strain evidence="3">SNU_AA5</strain>
        <tissue evidence="3">Soma without cirri and trophi</tissue>
    </source>
</reference>
<proteinExistence type="inferred from homology"/>
<dbReference type="PANTHER" id="PTHR31353:SF1">
    <property type="entry name" value="PROTEIN FAM98B"/>
    <property type="match status" value="1"/>
</dbReference>
<feature type="compositionally biased region" description="Gly residues" evidence="2">
    <location>
        <begin position="323"/>
        <end position="358"/>
    </location>
</feature>
<organism evidence="3 4">
    <name type="scientific">Amphibalanus amphitrite</name>
    <name type="common">Striped barnacle</name>
    <name type="synonym">Balanus amphitrite</name>
    <dbReference type="NCBI Taxonomy" id="1232801"/>
    <lineage>
        <taxon>Eukaryota</taxon>
        <taxon>Metazoa</taxon>
        <taxon>Ecdysozoa</taxon>
        <taxon>Arthropoda</taxon>
        <taxon>Crustacea</taxon>
        <taxon>Multicrustacea</taxon>
        <taxon>Cirripedia</taxon>
        <taxon>Thoracica</taxon>
        <taxon>Thoracicalcarea</taxon>
        <taxon>Balanomorpha</taxon>
        <taxon>Balanoidea</taxon>
        <taxon>Balanidae</taxon>
        <taxon>Amphibalaninae</taxon>
        <taxon>Amphibalanus</taxon>
    </lineage>
</organism>
<protein>
    <submittedName>
        <fullName evidence="3">Protein FAM98A</fullName>
    </submittedName>
</protein>
<evidence type="ECO:0000313" key="4">
    <source>
        <dbReference type="Proteomes" id="UP000440578"/>
    </source>
</evidence>
<keyword evidence="4" id="KW-1185">Reference proteome</keyword>
<accession>A0A6A4X9N6</accession>
<dbReference type="Pfam" id="PF10239">
    <property type="entry name" value="DUF2465"/>
    <property type="match status" value="1"/>
</dbReference>
<dbReference type="EMBL" id="VIIS01000126">
    <property type="protein sequence ID" value="KAF0312940.1"/>
    <property type="molecule type" value="Genomic_DNA"/>
</dbReference>
<dbReference type="InterPro" id="IPR018797">
    <property type="entry name" value="FAM98"/>
</dbReference>
<comment type="caution">
    <text evidence="3">The sequence shown here is derived from an EMBL/GenBank/DDBJ whole genome shotgun (WGS) entry which is preliminary data.</text>
</comment>
<evidence type="ECO:0000256" key="2">
    <source>
        <dbReference type="SAM" id="MobiDB-lite"/>
    </source>
</evidence>
<feature type="compositionally biased region" description="Gly residues" evidence="2">
    <location>
        <begin position="368"/>
        <end position="389"/>
    </location>
</feature>
<sequence length="389" mass="41474">MENDLLDCLEELQYSGACREAAALSAAVSEGPQSAEFRRLVCWLTDQLVTLCGLEETVPADLDADEFQMELSGVLRELHCPHAVLLDGPTQQRLASRPARLLLLDFLCGELQAARMLAVDGPAVGGTAAPAETATAAALKKTLLALNFPKPPAQITAGQLFAKVAQKLEATARAAPADLLCKPLWTGELSADQWRRLEATLTELHHEYRLRREMLLKRLDVTVQSFRWSPRAQQRQEQVLAAFGSRRAALSREPAVRLAHLLAARTDLAVEERTCSSQVRRNTRTGLNRVVIGPVPDRGGRPSEQRAPPPEMPSWKAREAGPPQGGGGYRGGGSGGYRGGGRGGAGDGRGGSRAGGEFRGGRGRGRGGRVQGAGWTRGGGGRGCQGGRG</sequence>
<gene>
    <name evidence="3" type="primary">Fam98a_1</name>
    <name evidence="3" type="ORF">FJT64_001689</name>
</gene>
<dbReference type="GO" id="GO:0072669">
    <property type="term" value="C:tRNA-splicing ligase complex"/>
    <property type="evidence" value="ECO:0007669"/>
    <property type="project" value="TreeGrafter"/>
</dbReference>
<feature type="region of interest" description="Disordered" evidence="2">
    <location>
        <begin position="274"/>
        <end position="389"/>
    </location>
</feature>
<feature type="compositionally biased region" description="Polar residues" evidence="2">
    <location>
        <begin position="275"/>
        <end position="286"/>
    </location>
</feature>
<comment type="similarity">
    <text evidence="1">Belongs to the FAM98 family.</text>
</comment>
<evidence type="ECO:0000313" key="3">
    <source>
        <dbReference type="EMBL" id="KAF0312940.1"/>
    </source>
</evidence>
<dbReference type="PANTHER" id="PTHR31353">
    <property type="entry name" value="FAM98"/>
    <property type="match status" value="1"/>
</dbReference>